<feature type="region of interest" description="Disordered" evidence="1">
    <location>
        <begin position="1"/>
        <end position="51"/>
    </location>
</feature>
<protein>
    <submittedName>
        <fullName evidence="2">Uncharacterized protein</fullName>
    </submittedName>
</protein>
<proteinExistence type="predicted"/>
<gene>
    <name evidence="2" type="ORF">FOMPIDRAFT_1026450</name>
</gene>
<dbReference type="AlphaFoldDB" id="S8EVM6"/>
<name>S8EVM6_FOMSC</name>
<dbReference type="InParanoid" id="S8EVM6"/>
<evidence type="ECO:0000256" key="1">
    <source>
        <dbReference type="SAM" id="MobiDB-lite"/>
    </source>
</evidence>
<sequence>MVGPPKLTPLTCSTTSTRSVLPFHTHGTLRDASSPRQPSPANRRAKPVSRL</sequence>
<evidence type="ECO:0000313" key="3">
    <source>
        <dbReference type="Proteomes" id="UP000015241"/>
    </source>
</evidence>
<keyword evidence="3" id="KW-1185">Reference proteome</keyword>
<organism evidence="2 3">
    <name type="scientific">Fomitopsis schrenkii</name>
    <name type="common">Brown rot fungus</name>
    <dbReference type="NCBI Taxonomy" id="2126942"/>
    <lineage>
        <taxon>Eukaryota</taxon>
        <taxon>Fungi</taxon>
        <taxon>Dikarya</taxon>
        <taxon>Basidiomycota</taxon>
        <taxon>Agaricomycotina</taxon>
        <taxon>Agaricomycetes</taxon>
        <taxon>Polyporales</taxon>
        <taxon>Fomitopsis</taxon>
    </lineage>
</organism>
<evidence type="ECO:0000313" key="2">
    <source>
        <dbReference type="EMBL" id="EPS93680.1"/>
    </source>
</evidence>
<dbReference type="HOGENOM" id="CLU_3106342_0_0_1"/>
<dbReference type="Proteomes" id="UP000015241">
    <property type="component" value="Unassembled WGS sequence"/>
</dbReference>
<dbReference type="EMBL" id="KE504261">
    <property type="protein sequence ID" value="EPS93680.1"/>
    <property type="molecule type" value="Genomic_DNA"/>
</dbReference>
<feature type="compositionally biased region" description="Polar residues" evidence="1">
    <location>
        <begin position="10"/>
        <end position="19"/>
    </location>
</feature>
<accession>S8EVM6</accession>
<reference evidence="2 3" key="1">
    <citation type="journal article" date="2012" name="Science">
        <title>The Paleozoic origin of enzymatic lignin decomposition reconstructed from 31 fungal genomes.</title>
        <authorList>
            <person name="Floudas D."/>
            <person name="Binder M."/>
            <person name="Riley R."/>
            <person name="Barry K."/>
            <person name="Blanchette R.A."/>
            <person name="Henrissat B."/>
            <person name="Martinez A.T."/>
            <person name="Otillar R."/>
            <person name="Spatafora J.W."/>
            <person name="Yadav J.S."/>
            <person name="Aerts A."/>
            <person name="Benoit I."/>
            <person name="Boyd A."/>
            <person name="Carlson A."/>
            <person name="Copeland A."/>
            <person name="Coutinho P.M."/>
            <person name="de Vries R.P."/>
            <person name="Ferreira P."/>
            <person name="Findley K."/>
            <person name="Foster B."/>
            <person name="Gaskell J."/>
            <person name="Glotzer D."/>
            <person name="Gorecki P."/>
            <person name="Heitman J."/>
            <person name="Hesse C."/>
            <person name="Hori C."/>
            <person name="Igarashi K."/>
            <person name="Jurgens J.A."/>
            <person name="Kallen N."/>
            <person name="Kersten P."/>
            <person name="Kohler A."/>
            <person name="Kuees U."/>
            <person name="Kumar T.K.A."/>
            <person name="Kuo A."/>
            <person name="LaButti K."/>
            <person name="Larrondo L.F."/>
            <person name="Lindquist E."/>
            <person name="Ling A."/>
            <person name="Lombard V."/>
            <person name="Lucas S."/>
            <person name="Lundell T."/>
            <person name="Martin R."/>
            <person name="McLaughlin D.J."/>
            <person name="Morgenstern I."/>
            <person name="Morin E."/>
            <person name="Murat C."/>
            <person name="Nagy L.G."/>
            <person name="Nolan M."/>
            <person name="Ohm R.A."/>
            <person name="Patyshakuliyeva A."/>
            <person name="Rokas A."/>
            <person name="Ruiz-Duenas F.J."/>
            <person name="Sabat G."/>
            <person name="Salamov A."/>
            <person name="Samejima M."/>
            <person name="Schmutz J."/>
            <person name="Slot J.C."/>
            <person name="St John F."/>
            <person name="Stenlid J."/>
            <person name="Sun H."/>
            <person name="Sun S."/>
            <person name="Syed K."/>
            <person name="Tsang A."/>
            <person name="Wiebenga A."/>
            <person name="Young D."/>
            <person name="Pisabarro A."/>
            <person name="Eastwood D.C."/>
            <person name="Martin F."/>
            <person name="Cullen D."/>
            <person name="Grigoriev I.V."/>
            <person name="Hibbett D.S."/>
        </authorList>
    </citation>
    <scope>NUCLEOTIDE SEQUENCE</scope>
    <source>
        <strain evidence="3">FP-58527</strain>
    </source>
</reference>